<dbReference type="AlphaFoldDB" id="A0A2S7UY44"/>
<accession>A0A2S7UY44</accession>
<organism evidence="1 2">
    <name type="scientific">Psychrosphaera saromensis</name>
    <dbReference type="NCBI Taxonomy" id="716813"/>
    <lineage>
        <taxon>Bacteria</taxon>
        <taxon>Pseudomonadati</taxon>
        <taxon>Pseudomonadota</taxon>
        <taxon>Gammaproteobacteria</taxon>
        <taxon>Alteromonadales</taxon>
        <taxon>Pseudoalteromonadaceae</taxon>
        <taxon>Psychrosphaera</taxon>
    </lineage>
</organism>
<dbReference type="Proteomes" id="UP000239007">
    <property type="component" value="Unassembled WGS sequence"/>
</dbReference>
<reference evidence="1 2" key="1">
    <citation type="submission" date="2016-12" db="EMBL/GenBank/DDBJ databases">
        <title>Diversity of luminous bacteria.</title>
        <authorList>
            <person name="Yoshizawa S."/>
            <person name="Kogure K."/>
        </authorList>
    </citation>
    <scope>NUCLEOTIDE SEQUENCE [LARGE SCALE GENOMIC DNA]</scope>
    <source>
        <strain evidence="1 2">SA4-48</strain>
    </source>
</reference>
<evidence type="ECO:0000313" key="2">
    <source>
        <dbReference type="Proteomes" id="UP000239007"/>
    </source>
</evidence>
<evidence type="ECO:0000313" key="1">
    <source>
        <dbReference type="EMBL" id="PQJ54907.1"/>
    </source>
</evidence>
<dbReference type="PROSITE" id="PS51257">
    <property type="entry name" value="PROKAR_LIPOPROTEIN"/>
    <property type="match status" value="1"/>
</dbReference>
<keyword evidence="2" id="KW-1185">Reference proteome</keyword>
<proteinExistence type="predicted"/>
<gene>
    <name evidence="1" type="ORF">BTO11_15435</name>
</gene>
<name>A0A2S7UY44_9GAMM</name>
<protein>
    <submittedName>
        <fullName evidence="1">Uncharacterized protein</fullName>
    </submittedName>
</protein>
<sequence>MKHSIILLVLLSLSSCSSDDSKEQFPDEFDTVASLVTSGDITFYFAEEYETGQFLDGQWWVHNNGGNVEITSITPDSFDDNGRVRNGAEINPLNESTQGFDALRDLDVTNTDMAYDSSKNVDPGNTGESLILAAGNSVIKAISKQENTQRPFITQAAILTILSETPPDNSFRPAYVGTDKSILATLTDLDFNVLGKYARLETTPDISDYVPYIEGVWLDHNTEWTQREIHPESSMPLYGRELGKLTGIIGLQLQLDYTDAEKQDALVAMVQYGIDIYGVLGNGPIDGKGGYYWYNSGGHNQGRKLPLLIAGLVLNHSGMLAAADAENGNNLLFSEDQQTFYVSQTEIDRTVADDDEDQIDYTSADIGLPEWGIRYWDGTANFLNADWGSRYRTVTGNVYVVTSLAVKMMGATEQWGWPAMFDYSDRYFSIQGESVSSSLFGNNIDTSAAELWNAYAEQLD</sequence>
<dbReference type="OrthoDB" id="1410809at2"/>
<dbReference type="RefSeq" id="WP_105053431.1">
    <property type="nucleotide sequence ID" value="NZ_BMYG01000001.1"/>
</dbReference>
<comment type="caution">
    <text evidence="1">The sequence shown here is derived from an EMBL/GenBank/DDBJ whole genome shotgun (WGS) entry which is preliminary data.</text>
</comment>
<dbReference type="EMBL" id="MSCH01000003">
    <property type="protein sequence ID" value="PQJ54907.1"/>
    <property type="molecule type" value="Genomic_DNA"/>
</dbReference>